<proteinExistence type="inferred from homology"/>
<dbReference type="RefSeq" id="WP_301590201.1">
    <property type="nucleotide sequence ID" value="NZ_JAPFQI010000007.1"/>
</dbReference>
<name>A0ABT3NXC2_9PROT</name>
<organism evidence="6 7">
    <name type="scientific">Sabulicella glaciei</name>
    <dbReference type="NCBI Taxonomy" id="2984948"/>
    <lineage>
        <taxon>Bacteria</taxon>
        <taxon>Pseudomonadati</taxon>
        <taxon>Pseudomonadota</taxon>
        <taxon>Alphaproteobacteria</taxon>
        <taxon>Acetobacterales</taxon>
        <taxon>Acetobacteraceae</taxon>
        <taxon>Sabulicella</taxon>
    </lineage>
</organism>
<comment type="similarity">
    <text evidence="1">Belongs to the LysR transcriptional regulatory family.</text>
</comment>
<dbReference type="Proteomes" id="UP001526430">
    <property type="component" value="Unassembled WGS sequence"/>
</dbReference>
<evidence type="ECO:0000256" key="4">
    <source>
        <dbReference type="ARBA" id="ARBA00023163"/>
    </source>
</evidence>
<evidence type="ECO:0000259" key="5">
    <source>
        <dbReference type="PROSITE" id="PS50931"/>
    </source>
</evidence>
<protein>
    <submittedName>
        <fullName evidence="6">LysR family transcriptional regulator</fullName>
    </submittedName>
</protein>
<dbReference type="Gene3D" id="1.10.10.10">
    <property type="entry name" value="Winged helix-like DNA-binding domain superfamily/Winged helix DNA-binding domain"/>
    <property type="match status" value="1"/>
</dbReference>
<dbReference type="InterPro" id="IPR036390">
    <property type="entry name" value="WH_DNA-bd_sf"/>
</dbReference>
<dbReference type="PROSITE" id="PS50931">
    <property type="entry name" value="HTH_LYSR"/>
    <property type="match status" value="1"/>
</dbReference>
<evidence type="ECO:0000256" key="3">
    <source>
        <dbReference type="ARBA" id="ARBA00023125"/>
    </source>
</evidence>
<dbReference type="InterPro" id="IPR000847">
    <property type="entry name" value="LysR_HTH_N"/>
</dbReference>
<keyword evidence="3" id="KW-0238">DNA-binding</keyword>
<sequence>MQADEGVARRLRIRDLHTLRVVAELGSMAQAAERLALSQSAISKAIAGMERTLGVPLLDRSSRGVVATGYGRILLARSTAMLDELRQGMEELRFLADPTQGEVRVGATEPMTAVVSAVIDHLSRRHARLHFRVEVAHTTELLQRLRDRDLDLAITRVADARAEPDLQAEILFDDALTVVADRSNPLIHRQGATLAELLKEPWALPPYDSFLGRFILKAFQDRGLEPPLATVSTRSVQMWVAMLRTGRFLGIGPSAMLRFPVHYPSLAAVPVELPETRRPIALVTLGDRSLTPASRLFAETARLVSREATEGA</sequence>
<keyword evidence="2" id="KW-0805">Transcription regulation</keyword>
<feature type="domain" description="HTH lysR-type" evidence="5">
    <location>
        <begin position="11"/>
        <end position="68"/>
    </location>
</feature>
<dbReference type="Gene3D" id="3.40.190.290">
    <property type="match status" value="1"/>
</dbReference>
<dbReference type="SUPFAM" id="SSF53850">
    <property type="entry name" value="Periplasmic binding protein-like II"/>
    <property type="match status" value="1"/>
</dbReference>
<keyword evidence="7" id="KW-1185">Reference proteome</keyword>
<dbReference type="InterPro" id="IPR036388">
    <property type="entry name" value="WH-like_DNA-bd_sf"/>
</dbReference>
<dbReference type="InterPro" id="IPR050950">
    <property type="entry name" value="HTH-type_LysR_regulators"/>
</dbReference>
<evidence type="ECO:0000313" key="6">
    <source>
        <dbReference type="EMBL" id="MCW8086214.1"/>
    </source>
</evidence>
<accession>A0ABT3NXC2</accession>
<evidence type="ECO:0000313" key="7">
    <source>
        <dbReference type="Proteomes" id="UP001526430"/>
    </source>
</evidence>
<dbReference type="InterPro" id="IPR005119">
    <property type="entry name" value="LysR_subst-bd"/>
</dbReference>
<evidence type="ECO:0000256" key="2">
    <source>
        <dbReference type="ARBA" id="ARBA00023015"/>
    </source>
</evidence>
<dbReference type="SUPFAM" id="SSF46785">
    <property type="entry name" value="Winged helix' DNA-binding domain"/>
    <property type="match status" value="1"/>
</dbReference>
<dbReference type="PRINTS" id="PR00039">
    <property type="entry name" value="HTHLYSR"/>
</dbReference>
<dbReference type="PANTHER" id="PTHR30419:SF8">
    <property type="entry name" value="NITROGEN ASSIMILATION TRANSCRIPTIONAL ACTIVATOR-RELATED"/>
    <property type="match status" value="1"/>
</dbReference>
<dbReference type="PANTHER" id="PTHR30419">
    <property type="entry name" value="HTH-TYPE TRANSCRIPTIONAL REGULATOR YBHD"/>
    <property type="match status" value="1"/>
</dbReference>
<dbReference type="EMBL" id="JAPFQI010000007">
    <property type="protein sequence ID" value="MCW8086214.1"/>
    <property type="molecule type" value="Genomic_DNA"/>
</dbReference>
<keyword evidence="4" id="KW-0804">Transcription</keyword>
<comment type="caution">
    <text evidence="6">The sequence shown here is derived from an EMBL/GenBank/DDBJ whole genome shotgun (WGS) entry which is preliminary data.</text>
</comment>
<dbReference type="Pfam" id="PF00126">
    <property type="entry name" value="HTH_1"/>
    <property type="match status" value="1"/>
</dbReference>
<evidence type="ECO:0000256" key="1">
    <source>
        <dbReference type="ARBA" id="ARBA00009437"/>
    </source>
</evidence>
<gene>
    <name evidence="6" type="ORF">OF850_11295</name>
</gene>
<dbReference type="Pfam" id="PF03466">
    <property type="entry name" value="LysR_substrate"/>
    <property type="match status" value="1"/>
</dbReference>
<reference evidence="6 7" key="1">
    <citation type="submission" date="2022-10" db="EMBL/GenBank/DDBJ databases">
        <title>Roseococcus glaciei nov., sp. nov., isolated from glacier.</title>
        <authorList>
            <person name="Liu Q."/>
            <person name="Xin Y.-H."/>
        </authorList>
    </citation>
    <scope>NUCLEOTIDE SEQUENCE [LARGE SCALE GENOMIC DNA]</scope>
    <source>
        <strain evidence="6 7">MDT2-1-1</strain>
    </source>
</reference>